<keyword evidence="3" id="KW-1185">Reference proteome</keyword>
<sequence>MTEGAERFHAATGDEDPSGLGRSGEDRATAVRRAMDGLRQIRKVMNPADGRPVSVPAEWERRQPLRAVALALEAAGISASALGPDGRRTTTGYRVSLIDGIVRVEWLGPPGSKAVLQQHQQLQHCMRALQDLGWQALEYRGARQHRWLEIEPPL</sequence>
<evidence type="ECO:0000313" key="3">
    <source>
        <dbReference type="Proteomes" id="UP000242427"/>
    </source>
</evidence>
<evidence type="ECO:0000256" key="1">
    <source>
        <dbReference type="SAM" id="MobiDB-lite"/>
    </source>
</evidence>
<evidence type="ECO:0000313" key="2">
    <source>
        <dbReference type="EMBL" id="PSJ30597.1"/>
    </source>
</evidence>
<gene>
    <name evidence="2" type="ORF">B7P34_00890</name>
</gene>
<dbReference type="Proteomes" id="UP000242427">
    <property type="component" value="Unassembled WGS sequence"/>
</dbReference>
<proteinExistence type="predicted"/>
<dbReference type="RefSeq" id="WP_106673791.1">
    <property type="nucleotide sequence ID" value="NZ_PXWG01000001.1"/>
</dbReference>
<dbReference type="AlphaFoldDB" id="A0A9X7JVH6"/>
<reference evidence="2 3" key="1">
    <citation type="submission" date="2018-03" db="EMBL/GenBank/DDBJ databases">
        <title>Chitinolytic properties of Streptosporangium nondiastaticum TBG75A20.</title>
        <authorList>
            <person name="Gayathri V."/>
            <person name="Shiburaj S."/>
        </authorList>
    </citation>
    <scope>NUCLEOTIDE SEQUENCE [LARGE SCALE GENOMIC DNA]</scope>
    <source>
        <strain evidence="2 3">TBG75A20</strain>
    </source>
</reference>
<organism evidence="2 3">
    <name type="scientific">Streptosporangium nondiastaticum</name>
    <dbReference type="NCBI Taxonomy" id="35764"/>
    <lineage>
        <taxon>Bacteria</taxon>
        <taxon>Bacillati</taxon>
        <taxon>Actinomycetota</taxon>
        <taxon>Actinomycetes</taxon>
        <taxon>Streptosporangiales</taxon>
        <taxon>Streptosporangiaceae</taxon>
        <taxon>Streptosporangium</taxon>
    </lineage>
</organism>
<comment type="caution">
    <text evidence="2">The sequence shown here is derived from an EMBL/GenBank/DDBJ whole genome shotgun (WGS) entry which is preliminary data.</text>
</comment>
<name>A0A9X7JVH6_9ACTN</name>
<feature type="region of interest" description="Disordered" evidence="1">
    <location>
        <begin position="1"/>
        <end position="26"/>
    </location>
</feature>
<dbReference type="EMBL" id="PXWG01000001">
    <property type="protein sequence ID" value="PSJ30597.1"/>
    <property type="molecule type" value="Genomic_DNA"/>
</dbReference>
<protein>
    <submittedName>
        <fullName evidence="2">Uncharacterized protein</fullName>
    </submittedName>
</protein>
<dbReference type="OrthoDB" id="3854431at2"/>
<accession>A0A9X7JVH6</accession>